<evidence type="ECO:0000256" key="5">
    <source>
        <dbReference type="ARBA" id="ARBA00035479"/>
    </source>
</evidence>
<dbReference type="Proteomes" id="UP000242793">
    <property type="component" value="Chromosome"/>
</dbReference>
<dbReference type="GO" id="GO:0003735">
    <property type="term" value="F:structural constituent of ribosome"/>
    <property type="evidence" value="ECO:0007669"/>
    <property type="project" value="InterPro"/>
</dbReference>
<dbReference type="InterPro" id="IPR011035">
    <property type="entry name" value="Ribosomal_bL25/Gln-tRNA_synth"/>
</dbReference>
<evidence type="ECO:0000256" key="1">
    <source>
        <dbReference type="ARBA" id="ARBA00022730"/>
    </source>
</evidence>
<dbReference type="AlphaFoldDB" id="A0A1V0HL40"/>
<dbReference type="EMBL" id="CP012839">
    <property type="protein sequence ID" value="ARC53462.1"/>
    <property type="molecule type" value="Genomic_DNA"/>
</dbReference>
<evidence type="ECO:0000256" key="3">
    <source>
        <dbReference type="ARBA" id="ARBA00022980"/>
    </source>
</evidence>
<keyword evidence="1" id="KW-0699">rRNA-binding</keyword>
<dbReference type="GO" id="GO:0022625">
    <property type="term" value="C:cytosolic large ribosomal subunit"/>
    <property type="evidence" value="ECO:0007669"/>
    <property type="project" value="TreeGrafter"/>
</dbReference>
<evidence type="ECO:0000313" key="8">
    <source>
        <dbReference type="Proteomes" id="UP000242793"/>
    </source>
</evidence>
<evidence type="ECO:0000256" key="4">
    <source>
        <dbReference type="ARBA" id="ARBA00023274"/>
    </source>
</evidence>
<evidence type="ECO:0000259" key="6">
    <source>
        <dbReference type="Pfam" id="PF01386"/>
    </source>
</evidence>
<organism evidence="7 8">
    <name type="scientific">Candidatus Riesia pediculischaeffi</name>
    <dbReference type="NCBI Taxonomy" id="428411"/>
    <lineage>
        <taxon>Bacteria</taxon>
        <taxon>Pseudomonadati</taxon>
        <taxon>Pseudomonadota</taxon>
        <taxon>Gammaproteobacteria</taxon>
        <taxon>Enterobacterales</taxon>
        <taxon>Enterobacteriaceae</taxon>
        <taxon>Candidatus Riesia</taxon>
    </lineage>
</organism>
<keyword evidence="8" id="KW-1185">Reference proteome</keyword>
<accession>A0A1V0HL40</accession>
<dbReference type="RefSeq" id="WP_080626655.1">
    <property type="nucleotide sequence ID" value="NZ_CP012839.1"/>
</dbReference>
<name>A0A1V0HL40_9ENTR</name>
<keyword evidence="4" id="KW-0687">Ribonucleoprotein</keyword>
<evidence type="ECO:0000313" key="7">
    <source>
        <dbReference type="EMBL" id="ARC53462.1"/>
    </source>
</evidence>
<dbReference type="KEGG" id="rped:AOQ87_02295"/>
<sequence>MIFINAEIRTDKGKIYNRKLKKKNEIPAILHTVHMKDYLVKIHDKEVFKLEKSLKYNNPFLMRLLSIKEEINEIKVLIKEVQRDPCNGKIIHINFLEILN</sequence>
<dbReference type="InterPro" id="IPR029751">
    <property type="entry name" value="Ribosomal_L25_dom"/>
</dbReference>
<gene>
    <name evidence="7" type="ORF">AOQ87_02295</name>
</gene>
<keyword evidence="2" id="KW-0694">RNA-binding</keyword>
<proteinExistence type="predicted"/>
<dbReference type="STRING" id="428411.AOQ87_02295"/>
<dbReference type="Pfam" id="PF01386">
    <property type="entry name" value="Ribosomal_L25p"/>
    <property type="match status" value="1"/>
</dbReference>
<dbReference type="SUPFAM" id="SSF50715">
    <property type="entry name" value="Ribosomal protein L25-like"/>
    <property type="match status" value="1"/>
</dbReference>
<dbReference type="PANTHER" id="PTHR33284:SF1">
    <property type="entry name" value="RIBOSOMAL PROTEIN L25_GLN-TRNA SYNTHETASE, ANTI-CODON-BINDING DOMAIN-CONTAINING PROTEIN"/>
    <property type="match status" value="1"/>
</dbReference>
<reference evidence="7 8" key="1">
    <citation type="submission" date="2015-10" db="EMBL/GenBank/DDBJ databases">
        <title>Survey of human and primate louse endosymbionts.</title>
        <authorList>
            <person name="Boyd B.M."/>
        </authorList>
    </citation>
    <scope>NUCLEOTIDE SEQUENCE [LARGE SCALE GENOMIC DNA]</scope>
    <source>
        <strain evidence="7 8">PTSK</strain>
    </source>
</reference>
<protein>
    <recommendedName>
        <fullName evidence="5">50S ribosomal protein L25</fullName>
    </recommendedName>
</protein>
<feature type="domain" description="Large ribosomal subunit protein bL25 L25" evidence="6">
    <location>
        <begin position="4"/>
        <end position="95"/>
    </location>
</feature>
<dbReference type="CDD" id="cd00495">
    <property type="entry name" value="Ribosomal_L25_TL5_CTC"/>
    <property type="match status" value="1"/>
</dbReference>
<dbReference type="GO" id="GO:0006412">
    <property type="term" value="P:translation"/>
    <property type="evidence" value="ECO:0007669"/>
    <property type="project" value="InterPro"/>
</dbReference>
<dbReference type="InterPro" id="IPR020930">
    <property type="entry name" value="Ribosomal_uL5_bac-type"/>
</dbReference>
<evidence type="ECO:0000256" key="2">
    <source>
        <dbReference type="ARBA" id="ARBA00022884"/>
    </source>
</evidence>
<dbReference type="GO" id="GO:0008097">
    <property type="term" value="F:5S rRNA binding"/>
    <property type="evidence" value="ECO:0007669"/>
    <property type="project" value="TreeGrafter"/>
</dbReference>
<keyword evidence="3" id="KW-0689">Ribosomal protein</keyword>
<dbReference type="Gene3D" id="2.40.240.10">
    <property type="entry name" value="Ribosomal Protein L25, Chain P"/>
    <property type="match status" value="1"/>
</dbReference>
<dbReference type="InterPro" id="IPR020056">
    <property type="entry name" value="Rbsml_bL25/Gln-tRNA_synth_N"/>
</dbReference>
<dbReference type="PANTHER" id="PTHR33284">
    <property type="entry name" value="RIBOSOMAL PROTEIN L25/GLN-TRNA SYNTHETASE, ANTI-CODON-BINDING DOMAIN-CONTAINING PROTEIN"/>
    <property type="match status" value="1"/>
</dbReference>